<feature type="region of interest" description="Disordered" evidence="1">
    <location>
        <begin position="119"/>
        <end position="159"/>
    </location>
</feature>
<feature type="compositionally biased region" description="Basic and acidic residues" evidence="1">
    <location>
        <begin position="121"/>
        <end position="132"/>
    </location>
</feature>
<protein>
    <submittedName>
        <fullName evidence="2">Hemagglutinin repeat-containing protein</fullName>
    </submittedName>
</protein>
<dbReference type="GO" id="GO:0003824">
    <property type="term" value="F:catalytic activity"/>
    <property type="evidence" value="ECO:0007669"/>
    <property type="project" value="UniProtKB-ARBA"/>
</dbReference>
<organism evidence="2 3">
    <name type="scientific">Ralstonia solanacearum</name>
    <name type="common">Pseudomonas solanacearum</name>
    <dbReference type="NCBI Taxonomy" id="305"/>
    <lineage>
        <taxon>Bacteria</taxon>
        <taxon>Pseudomonadati</taxon>
        <taxon>Pseudomonadota</taxon>
        <taxon>Betaproteobacteria</taxon>
        <taxon>Burkholderiales</taxon>
        <taxon>Burkholderiaceae</taxon>
        <taxon>Ralstonia</taxon>
        <taxon>Ralstonia solanacearum species complex</taxon>
    </lineage>
</organism>
<evidence type="ECO:0000313" key="2">
    <source>
        <dbReference type="EMBL" id="MDB0525055.1"/>
    </source>
</evidence>
<dbReference type="Pfam" id="PF13332">
    <property type="entry name" value="Fil_haemagg_2"/>
    <property type="match status" value="1"/>
</dbReference>
<dbReference type="InterPro" id="IPR025157">
    <property type="entry name" value="Hemagglutinin_rpt"/>
</dbReference>
<evidence type="ECO:0000313" key="3">
    <source>
        <dbReference type="Proteomes" id="UP001143674"/>
    </source>
</evidence>
<name>A0AAE3NMQ0_RALSL</name>
<proteinExistence type="predicted"/>
<accession>A0AAE3NMQ0</accession>
<feature type="non-terminal residue" evidence="2">
    <location>
        <position position="216"/>
    </location>
</feature>
<dbReference type="Proteomes" id="UP001143674">
    <property type="component" value="Unassembled WGS sequence"/>
</dbReference>
<sequence length="216" mass="21835">MRSIDKAMHAWIGNAGTLVETSDTHTHSEGSLGADAQYKKSSYDETVQGSAIQAGNSATLGAGQTQAVGRVLQASGITPATPEAGGTGNLAVLGSTVTIEKGVAKLAATGDVTIGAVSEQHNSDHWSEDKHSGVLSSSSSRSVDTTARTDAVGSTLSADSVSVSAGRDINVKGSSIAATNDATLNAQRDINIESATASSSETHFREETRSGLMGSG</sequence>
<comment type="caution">
    <text evidence="2">The sequence shown here is derived from an EMBL/GenBank/DDBJ whole genome shotgun (WGS) entry which is preliminary data.</text>
</comment>
<evidence type="ECO:0000256" key="1">
    <source>
        <dbReference type="SAM" id="MobiDB-lite"/>
    </source>
</evidence>
<feature type="compositionally biased region" description="Polar residues" evidence="1">
    <location>
        <begin position="143"/>
        <end position="159"/>
    </location>
</feature>
<dbReference type="AlphaFoldDB" id="A0AAE3NMQ0"/>
<feature type="region of interest" description="Disordered" evidence="1">
    <location>
        <begin position="193"/>
        <end position="216"/>
    </location>
</feature>
<dbReference type="RefSeq" id="WP_271655961.1">
    <property type="nucleotide sequence ID" value="NZ_JAIVEX010000032.1"/>
</dbReference>
<dbReference type="EMBL" id="JAIVEX010000032">
    <property type="protein sequence ID" value="MDB0525055.1"/>
    <property type="molecule type" value="Genomic_DNA"/>
</dbReference>
<reference evidence="2" key="1">
    <citation type="submission" date="2021-09" db="EMBL/GenBank/DDBJ databases">
        <title>Genomic analysis of Ralstonia spp.</title>
        <authorList>
            <person name="Aburjaile F."/>
            <person name="Ariute J.C."/>
            <person name="Pais A.K.L."/>
            <person name="Albuquerque G.M.R."/>
            <person name="Silva A.M.F."/>
            <person name="Brenig B."/>
            <person name="Azevedo V."/>
            <person name="Matiuzzi M."/>
            <person name="Ramos R."/>
            <person name="Goes-Neto A."/>
            <person name="Soares S."/>
            <person name="Iseppon A.M.B."/>
            <person name="Souza E."/>
            <person name="Gama M."/>
        </authorList>
    </citation>
    <scope>NUCLEOTIDE SEQUENCE</scope>
    <source>
        <strain evidence="2">B4</strain>
    </source>
</reference>
<gene>
    <name evidence="2" type="ORF">LBW55_25940</name>
</gene>